<feature type="compositionally biased region" description="Polar residues" evidence="2">
    <location>
        <begin position="284"/>
        <end position="299"/>
    </location>
</feature>
<name>A0A0U1MBV4_TALIS</name>
<keyword evidence="1" id="KW-0175">Coiled coil</keyword>
<evidence type="ECO:0000313" key="3">
    <source>
        <dbReference type="EMBL" id="CRG92802.1"/>
    </source>
</evidence>
<organism evidence="3 4">
    <name type="scientific">Talaromyces islandicus</name>
    <name type="common">Penicillium islandicum</name>
    <dbReference type="NCBI Taxonomy" id="28573"/>
    <lineage>
        <taxon>Eukaryota</taxon>
        <taxon>Fungi</taxon>
        <taxon>Dikarya</taxon>
        <taxon>Ascomycota</taxon>
        <taxon>Pezizomycotina</taxon>
        <taxon>Eurotiomycetes</taxon>
        <taxon>Eurotiomycetidae</taxon>
        <taxon>Eurotiales</taxon>
        <taxon>Trichocomaceae</taxon>
        <taxon>Talaromyces</taxon>
        <taxon>Talaromyces sect. Islandici</taxon>
    </lineage>
</organism>
<feature type="compositionally biased region" description="Basic and acidic residues" evidence="2">
    <location>
        <begin position="1"/>
        <end position="20"/>
    </location>
</feature>
<reference evidence="3 4" key="1">
    <citation type="submission" date="2015-04" db="EMBL/GenBank/DDBJ databases">
        <authorList>
            <person name="Syromyatnikov M.Y."/>
            <person name="Popov V.N."/>
        </authorList>
    </citation>
    <scope>NUCLEOTIDE SEQUENCE [LARGE SCALE GENOMIC DNA]</scope>
    <source>
        <strain evidence="3">WF-38-12</strain>
    </source>
</reference>
<feature type="region of interest" description="Disordered" evidence="2">
    <location>
        <begin position="1"/>
        <end position="21"/>
    </location>
</feature>
<gene>
    <name evidence="3" type="ORF">PISL3812_09870</name>
</gene>
<dbReference type="EMBL" id="CVMT01000018">
    <property type="protein sequence ID" value="CRG92802.1"/>
    <property type="molecule type" value="Genomic_DNA"/>
</dbReference>
<proteinExistence type="predicted"/>
<feature type="coiled-coil region" evidence="1">
    <location>
        <begin position="317"/>
        <end position="348"/>
    </location>
</feature>
<keyword evidence="4" id="KW-1185">Reference proteome</keyword>
<sequence length="376" mass="43358">METRKTESRKTESRKTETGKKNKSLLGYMPLACDRDMEWKVMPRWGKGDYKNGIVTFSEFTELWLECHPADGYVLVMESRLEVGGSGKKRVLFQQVIGSQERLVRKGFLCQRRASYAYMSRAATYLEVLNGKKSLILRSPISTAAFSQDRIQSEYTTIASDSRSLVLKGNDSSFILIYFDPPVKSNLAVRSTQTSAPKLDTEARLPPVIQRTSFTHITTGTSRLKLWSLRNHKRQGLRHHEDSPPRLLRPKRTTKPPDNYARQQEEEAEQINTRSQQKKKQQDRPATQNDEPASDYSSTESEDLDTTKLVEELIKLRKEIRRRDDLHKEELKKITEEFSTALAEVRRELQTLTLQSHPESCSQDSHEEILREIQAP</sequence>
<evidence type="ECO:0000256" key="2">
    <source>
        <dbReference type="SAM" id="MobiDB-lite"/>
    </source>
</evidence>
<dbReference type="Proteomes" id="UP000054383">
    <property type="component" value="Unassembled WGS sequence"/>
</dbReference>
<feature type="region of interest" description="Disordered" evidence="2">
    <location>
        <begin position="355"/>
        <end position="376"/>
    </location>
</feature>
<feature type="compositionally biased region" description="Basic and acidic residues" evidence="2">
    <location>
        <begin position="364"/>
        <end position="376"/>
    </location>
</feature>
<evidence type="ECO:0000313" key="4">
    <source>
        <dbReference type="Proteomes" id="UP000054383"/>
    </source>
</evidence>
<protein>
    <submittedName>
        <fullName evidence="3">Pc20g14870</fullName>
    </submittedName>
</protein>
<feature type="region of interest" description="Disordered" evidence="2">
    <location>
        <begin position="233"/>
        <end position="305"/>
    </location>
</feature>
<dbReference type="OrthoDB" id="3261222at2759"/>
<dbReference type="AlphaFoldDB" id="A0A0U1MBV4"/>
<dbReference type="STRING" id="28573.A0A0U1MBV4"/>
<accession>A0A0U1MBV4</accession>
<evidence type="ECO:0000256" key="1">
    <source>
        <dbReference type="SAM" id="Coils"/>
    </source>
</evidence>